<keyword evidence="4" id="KW-0808">Transferase</keyword>
<evidence type="ECO:0000256" key="4">
    <source>
        <dbReference type="ARBA" id="ARBA00022679"/>
    </source>
</evidence>
<evidence type="ECO:0000256" key="5">
    <source>
        <dbReference type="ARBA" id="ARBA00022898"/>
    </source>
</evidence>
<organism evidence="8 9">
    <name type="scientific">Tritrichomonas musculus</name>
    <dbReference type="NCBI Taxonomy" id="1915356"/>
    <lineage>
        <taxon>Eukaryota</taxon>
        <taxon>Metamonada</taxon>
        <taxon>Parabasalia</taxon>
        <taxon>Tritrichomonadida</taxon>
        <taxon>Tritrichomonadidae</taxon>
        <taxon>Tritrichomonas</taxon>
    </lineage>
</organism>
<name>A0ABR2L5L4_9EUKA</name>
<dbReference type="PANTHER" id="PTHR11751:SF29">
    <property type="entry name" value="ALANINE TRANSAMINASE"/>
    <property type="match status" value="1"/>
</dbReference>
<evidence type="ECO:0000313" key="9">
    <source>
        <dbReference type="Proteomes" id="UP001470230"/>
    </source>
</evidence>
<comment type="caution">
    <text evidence="8">The sequence shown here is derived from an EMBL/GenBank/DDBJ whole genome shotgun (WGS) entry which is preliminary data.</text>
</comment>
<dbReference type="Pfam" id="PF00155">
    <property type="entry name" value="Aminotran_1_2"/>
    <property type="match status" value="1"/>
</dbReference>
<keyword evidence="3" id="KW-0032">Aminotransferase</keyword>
<dbReference type="EMBL" id="JAPFFF010000001">
    <property type="protein sequence ID" value="KAK8898646.1"/>
    <property type="molecule type" value="Genomic_DNA"/>
</dbReference>
<dbReference type="Gene3D" id="3.40.640.10">
    <property type="entry name" value="Type I PLP-dependent aspartate aminotransferase-like (Major domain)"/>
    <property type="match status" value="1"/>
</dbReference>
<evidence type="ECO:0000313" key="8">
    <source>
        <dbReference type="EMBL" id="KAK8898646.1"/>
    </source>
</evidence>
<dbReference type="InterPro" id="IPR015422">
    <property type="entry name" value="PyrdxlP-dep_Trfase_small"/>
</dbReference>
<dbReference type="InterPro" id="IPR015424">
    <property type="entry name" value="PyrdxlP-dep_Trfase"/>
</dbReference>
<dbReference type="Gene3D" id="1.10.287.1970">
    <property type="match status" value="1"/>
</dbReference>
<evidence type="ECO:0000256" key="2">
    <source>
        <dbReference type="ARBA" id="ARBA00011738"/>
    </source>
</evidence>
<sequence>MLSSFCSSIKKSFLYPSFSRMFSQQDVSKKISRPSTGAFDFECLNQQVVKAEYAVRGAILIRANKIKLRMAKGEKFPFNYVIPCNIGNPFAVGKHEITFPRQLIAACELEQLRKDTTVLPPEVRERANLLLAHAPGGIGAYSPSQGIELVRQHVAEYIGQRDGYPTDPENIFLVNGGSQGVDFLIKLLIANNNVGILCPYPTYSLYTAEIQLMNGKCIPYYPDENSGWKITSEELERAYKEAYDKNIDIRAIVVINPGNPTGSVLSKEKIGSIVDFAEANNLMIIADEVYQTNIYDRNQPFVSFKKVIMDKRSKLPLASLNSISKGFLGECGHRGGYVEFHNCSDESIAQFLKLASINLSPNGVGQILVDCLTKPPSSHECKTIWDRETSAEINVLSRKSKLLQTALNKLPGIKTNPSNGAMYLFPKLDIPQKAIEKASKTMINGKPVEPDMLWAMELLDSTGIVVVPGSGFGQFPGTYHFRITFLPEPEIMDSVIEKISNFQVKFMEKYS</sequence>
<keyword evidence="9" id="KW-1185">Reference proteome</keyword>
<comment type="subunit">
    <text evidence="2">Homodimer.</text>
</comment>
<gene>
    <name evidence="8" type="ORF">M9Y10_000938</name>
</gene>
<accession>A0ABR2L5L4</accession>
<dbReference type="Gene3D" id="3.90.1150.10">
    <property type="entry name" value="Aspartate Aminotransferase, domain 1"/>
    <property type="match status" value="1"/>
</dbReference>
<comment type="similarity">
    <text evidence="6">Belongs to the class-I pyridoxal-phosphate-dependent aminotransferase family. Alanine aminotransferase subfamily.</text>
</comment>
<comment type="cofactor">
    <cofactor evidence="1">
        <name>pyridoxal 5'-phosphate</name>
        <dbReference type="ChEBI" id="CHEBI:597326"/>
    </cofactor>
</comment>
<dbReference type="InterPro" id="IPR045088">
    <property type="entry name" value="ALAT1/2-like"/>
</dbReference>
<dbReference type="Proteomes" id="UP001470230">
    <property type="component" value="Unassembled WGS sequence"/>
</dbReference>
<evidence type="ECO:0000256" key="6">
    <source>
        <dbReference type="ARBA" id="ARBA00025785"/>
    </source>
</evidence>
<dbReference type="InterPro" id="IPR004839">
    <property type="entry name" value="Aminotransferase_I/II_large"/>
</dbReference>
<dbReference type="InterPro" id="IPR015421">
    <property type="entry name" value="PyrdxlP-dep_Trfase_major"/>
</dbReference>
<evidence type="ECO:0000259" key="7">
    <source>
        <dbReference type="Pfam" id="PF00155"/>
    </source>
</evidence>
<protein>
    <submittedName>
        <fullName evidence="8">Alanine transaminase</fullName>
    </submittedName>
</protein>
<keyword evidence="5" id="KW-0663">Pyridoxal phosphate</keyword>
<evidence type="ECO:0000256" key="1">
    <source>
        <dbReference type="ARBA" id="ARBA00001933"/>
    </source>
</evidence>
<reference evidence="8 9" key="1">
    <citation type="submission" date="2024-04" db="EMBL/GenBank/DDBJ databases">
        <title>Tritrichomonas musculus Genome.</title>
        <authorList>
            <person name="Alves-Ferreira E."/>
            <person name="Grigg M."/>
            <person name="Lorenzi H."/>
            <person name="Galac M."/>
        </authorList>
    </citation>
    <scope>NUCLEOTIDE SEQUENCE [LARGE SCALE GENOMIC DNA]</scope>
    <source>
        <strain evidence="8 9">EAF2021</strain>
    </source>
</reference>
<feature type="domain" description="Aminotransferase class I/classII large" evidence="7">
    <location>
        <begin position="116"/>
        <end position="499"/>
    </location>
</feature>
<proteinExistence type="inferred from homology"/>
<dbReference type="PANTHER" id="PTHR11751">
    <property type="entry name" value="ALANINE AMINOTRANSFERASE"/>
    <property type="match status" value="1"/>
</dbReference>
<dbReference type="SUPFAM" id="SSF53383">
    <property type="entry name" value="PLP-dependent transferases"/>
    <property type="match status" value="1"/>
</dbReference>
<evidence type="ECO:0000256" key="3">
    <source>
        <dbReference type="ARBA" id="ARBA00022576"/>
    </source>
</evidence>
<dbReference type="CDD" id="cd00609">
    <property type="entry name" value="AAT_like"/>
    <property type="match status" value="1"/>
</dbReference>